<comment type="caution">
    <text evidence="8">The sequence shown here is derived from an EMBL/GenBank/DDBJ whole genome shotgun (WGS) entry which is preliminary data.</text>
</comment>
<feature type="transmembrane region" description="Helical" evidence="7">
    <location>
        <begin position="245"/>
        <end position="263"/>
    </location>
</feature>
<dbReference type="Pfam" id="PF13520">
    <property type="entry name" value="AA_permease_2"/>
    <property type="match status" value="1"/>
</dbReference>
<name>A0A9P4Q077_9PEZI</name>
<dbReference type="Proteomes" id="UP000799441">
    <property type="component" value="Unassembled WGS sequence"/>
</dbReference>
<dbReference type="PIRSF" id="PIRSF006060">
    <property type="entry name" value="AA_transporter"/>
    <property type="match status" value="1"/>
</dbReference>
<dbReference type="GO" id="GO:0022857">
    <property type="term" value="F:transmembrane transporter activity"/>
    <property type="evidence" value="ECO:0007669"/>
    <property type="project" value="InterPro"/>
</dbReference>
<feature type="transmembrane region" description="Helical" evidence="7">
    <location>
        <begin position="411"/>
        <end position="435"/>
    </location>
</feature>
<proteinExistence type="predicted"/>
<dbReference type="OrthoDB" id="3257095at2759"/>
<feature type="transmembrane region" description="Helical" evidence="7">
    <location>
        <begin position="339"/>
        <end position="364"/>
    </location>
</feature>
<feature type="transmembrane region" description="Helical" evidence="7">
    <location>
        <begin position="129"/>
        <end position="152"/>
    </location>
</feature>
<feature type="transmembrane region" description="Helical" evidence="7">
    <location>
        <begin position="385"/>
        <end position="405"/>
    </location>
</feature>
<dbReference type="PANTHER" id="PTHR45649">
    <property type="entry name" value="AMINO-ACID PERMEASE BAT1"/>
    <property type="match status" value="1"/>
</dbReference>
<evidence type="ECO:0000256" key="6">
    <source>
        <dbReference type="SAM" id="MobiDB-lite"/>
    </source>
</evidence>
<evidence type="ECO:0000256" key="7">
    <source>
        <dbReference type="SAM" id="Phobius"/>
    </source>
</evidence>
<keyword evidence="5 7" id="KW-0472">Membrane</keyword>
<keyword evidence="2" id="KW-0813">Transport</keyword>
<keyword evidence="4 7" id="KW-1133">Transmembrane helix</keyword>
<keyword evidence="9" id="KW-1185">Reference proteome</keyword>
<evidence type="ECO:0000256" key="2">
    <source>
        <dbReference type="ARBA" id="ARBA00022448"/>
    </source>
</evidence>
<feature type="transmembrane region" description="Helical" evidence="7">
    <location>
        <begin position="487"/>
        <end position="505"/>
    </location>
</feature>
<evidence type="ECO:0000313" key="8">
    <source>
        <dbReference type="EMBL" id="KAF2718173.1"/>
    </source>
</evidence>
<dbReference type="InterPro" id="IPR002293">
    <property type="entry name" value="AA/rel_permease1"/>
</dbReference>
<evidence type="ECO:0000256" key="1">
    <source>
        <dbReference type="ARBA" id="ARBA00004141"/>
    </source>
</evidence>
<organism evidence="8 9">
    <name type="scientific">Polychaeton citri CBS 116435</name>
    <dbReference type="NCBI Taxonomy" id="1314669"/>
    <lineage>
        <taxon>Eukaryota</taxon>
        <taxon>Fungi</taxon>
        <taxon>Dikarya</taxon>
        <taxon>Ascomycota</taxon>
        <taxon>Pezizomycotina</taxon>
        <taxon>Dothideomycetes</taxon>
        <taxon>Dothideomycetidae</taxon>
        <taxon>Capnodiales</taxon>
        <taxon>Capnodiaceae</taxon>
        <taxon>Polychaeton</taxon>
    </lineage>
</organism>
<feature type="region of interest" description="Disordered" evidence="6">
    <location>
        <begin position="1"/>
        <end position="25"/>
    </location>
</feature>
<dbReference type="Gene3D" id="1.20.1740.10">
    <property type="entry name" value="Amino acid/polyamine transporter I"/>
    <property type="match status" value="1"/>
</dbReference>
<keyword evidence="3 7" id="KW-0812">Transmembrane</keyword>
<feature type="transmembrane region" description="Helical" evidence="7">
    <location>
        <begin position="284"/>
        <end position="306"/>
    </location>
</feature>
<dbReference type="PANTHER" id="PTHR45649:SF5">
    <property type="entry name" value="GABA TRANSPORTER (EUROFUNG)-RELATED"/>
    <property type="match status" value="1"/>
</dbReference>
<gene>
    <name evidence="8" type="ORF">K431DRAFT_287908</name>
</gene>
<reference evidence="8" key="1">
    <citation type="journal article" date="2020" name="Stud. Mycol.">
        <title>101 Dothideomycetes genomes: a test case for predicting lifestyles and emergence of pathogens.</title>
        <authorList>
            <person name="Haridas S."/>
            <person name="Albert R."/>
            <person name="Binder M."/>
            <person name="Bloem J."/>
            <person name="Labutti K."/>
            <person name="Salamov A."/>
            <person name="Andreopoulos B."/>
            <person name="Baker S."/>
            <person name="Barry K."/>
            <person name="Bills G."/>
            <person name="Bluhm B."/>
            <person name="Cannon C."/>
            <person name="Castanera R."/>
            <person name="Culley D."/>
            <person name="Daum C."/>
            <person name="Ezra D."/>
            <person name="Gonzalez J."/>
            <person name="Henrissat B."/>
            <person name="Kuo A."/>
            <person name="Liang C."/>
            <person name="Lipzen A."/>
            <person name="Lutzoni F."/>
            <person name="Magnuson J."/>
            <person name="Mondo S."/>
            <person name="Nolan M."/>
            <person name="Ohm R."/>
            <person name="Pangilinan J."/>
            <person name="Park H.-J."/>
            <person name="Ramirez L."/>
            <person name="Alfaro M."/>
            <person name="Sun H."/>
            <person name="Tritt A."/>
            <person name="Yoshinaga Y."/>
            <person name="Zwiers L.-H."/>
            <person name="Turgeon B."/>
            <person name="Goodwin S."/>
            <person name="Spatafora J."/>
            <person name="Crous P."/>
            <person name="Grigoriev I."/>
        </authorList>
    </citation>
    <scope>NUCLEOTIDE SEQUENCE</scope>
    <source>
        <strain evidence="8">CBS 116435</strain>
    </source>
</reference>
<evidence type="ECO:0000256" key="3">
    <source>
        <dbReference type="ARBA" id="ARBA00022692"/>
    </source>
</evidence>
<feature type="transmembrane region" description="Helical" evidence="7">
    <location>
        <begin position="455"/>
        <end position="475"/>
    </location>
</feature>
<comment type="subcellular location">
    <subcellularLocation>
        <location evidence="1">Membrane</location>
        <topology evidence="1">Multi-pass membrane protein</topology>
    </subcellularLocation>
</comment>
<feature type="transmembrane region" description="Helical" evidence="7">
    <location>
        <begin position="205"/>
        <end position="225"/>
    </location>
</feature>
<feature type="transmembrane region" description="Helical" evidence="7">
    <location>
        <begin position="172"/>
        <end position="193"/>
    </location>
</feature>
<protein>
    <submittedName>
        <fullName evidence="8">Amino acid transporter</fullName>
    </submittedName>
</protein>
<sequence length="520" mass="56715">MPPDKDLELTIAEDTDSCDSKRQPKVEQRDEVIALQNSGSGTGLIEGYIELLAIINFGFTLQAAWEASGLSLQFSLLNGGPASLVYGSLLAGTGSCLIAASLAEMASIDPVVGAQYRWSAQFAPMWPRFWGLFQGWITVFAWVTCAAASPAYLAQGVQSLIILNDSNYVPKAWHTTLLMCAFVVPPVAANLWFKQILNPMETLGAIGHAAFWIASMILLGVAGARSSHEFVWTNVTDNVSGWTKPGVAFGIGLLPIAFPITSFDGVLHMSKEVKKPKKNVPRAMIFAVVLNSLMQFVWLVVVMYRFGDPETVAKAPGGMAIIGIYMNATNNRAITTVFVIFQLIILFISLFNIFASVARLTWAFSQNNGLPFSKYFAYASTRWHLPLRALLLVAVICCLLSLINIGSYTAFNALISLPLIALYISYGIPIAFLLLRKLRGRTPELGPFNLGRYGVLINGLAVVYILYVLSFVALPTILPVTASNMNYAGPLVLAVMIIALVDWVVSGRKRFLLPEVPVVY</sequence>
<dbReference type="EMBL" id="MU003829">
    <property type="protein sequence ID" value="KAF2718173.1"/>
    <property type="molecule type" value="Genomic_DNA"/>
</dbReference>
<evidence type="ECO:0000256" key="5">
    <source>
        <dbReference type="ARBA" id="ARBA00023136"/>
    </source>
</evidence>
<dbReference type="GO" id="GO:0016020">
    <property type="term" value="C:membrane"/>
    <property type="evidence" value="ECO:0007669"/>
    <property type="project" value="UniProtKB-SubCell"/>
</dbReference>
<dbReference type="AlphaFoldDB" id="A0A9P4Q077"/>
<accession>A0A9P4Q077</accession>
<evidence type="ECO:0000313" key="9">
    <source>
        <dbReference type="Proteomes" id="UP000799441"/>
    </source>
</evidence>
<evidence type="ECO:0000256" key="4">
    <source>
        <dbReference type="ARBA" id="ARBA00022989"/>
    </source>
</evidence>